<keyword evidence="3" id="KW-1185">Reference proteome</keyword>
<dbReference type="VEuPathDB" id="TriTrypDB:BSAL_40625"/>
<feature type="transmembrane region" description="Helical" evidence="1">
    <location>
        <begin position="87"/>
        <end position="107"/>
    </location>
</feature>
<dbReference type="Proteomes" id="UP000051952">
    <property type="component" value="Unassembled WGS sequence"/>
</dbReference>
<protein>
    <submittedName>
        <fullName evidence="2">Transmembrane protein, putative</fullName>
    </submittedName>
</protein>
<accession>A0A0S4JVB8</accession>
<evidence type="ECO:0000313" key="3">
    <source>
        <dbReference type="Proteomes" id="UP000051952"/>
    </source>
</evidence>
<organism evidence="2 3">
    <name type="scientific">Bodo saltans</name>
    <name type="common">Flagellated protozoan</name>
    <dbReference type="NCBI Taxonomy" id="75058"/>
    <lineage>
        <taxon>Eukaryota</taxon>
        <taxon>Discoba</taxon>
        <taxon>Euglenozoa</taxon>
        <taxon>Kinetoplastea</taxon>
        <taxon>Metakinetoplastina</taxon>
        <taxon>Eubodonida</taxon>
        <taxon>Bodonidae</taxon>
        <taxon>Bodo</taxon>
    </lineage>
</organism>
<dbReference type="EMBL" id="CYKH01002117">
    <property type="protein sequence ID" value="CUG93074.1"/>
    <property type="molecule type" value="Genomic_DNA"/>
</dbReference>
<evidence type="ECO:0000256" key="1">
    <source>
        <dbReference type="SAM" id="Phobius"/>
    </source>
</evidence>
<evidence type="ECO:0000313" key="2">
    <source>
        <dbReference type="EMBL" id="CUG93074.1"/>
    </source>
</evidence>
<sequence>MKSSESLSTARHRFLRELESEASAARNCANGAAGVVSSPPPRVGDTPSFLSSIEWGIVHARRAYPQWKHALESLPWWPAVDSPWREVATYSVAALVSSMILAIVLWWYLPPEWLAIAALVLTLLSWGRLMRLFRHRPPTLLSTQTS</sequence>
<keyword evidence="1" id="KW-1133">Transmembrane helix</keyword>
<proteinExistence type="predicted"/>
<keyword evidence="1" id="KW-0472">Membrane</keyword>
<dbReference type="AlphaFoldDB" id="A0A0S4JVB8"/>
<name>A0A0S4JVB8_BODSA</name>
<gene>
    <name evidence="2" type="ORF">BSAL_40625</name>
</gene>
<reference evidence="3" key="1">
    <citation type="submission" date="2015-09" db="EMBL/GenBank/DDBJ databases">
        <authorList>
            <consortium name="Pathogen Informatics"/>
        </authorList>
    </citation>
    <scope>NUCLEOTIDE SEQUENCE [LARGE SCALE GENOMIC DNA]</scope>
    <source>
        <strain evidence="3">Lake Konstanz</strain>
    </source>
</reference>
<feature type="transmembrane region" description="Helical" evidence="1">
    <location>
        <begin position="113"/>
        <end position="130"/>
    </location>
</feature>
<keyword evidence="1 2" id="KW-0812">Transmembrane</keyword>